<organism evidence="12 13">
    <name type="scientific">Silurus asotus</name>
    <name type="common">Amur catfish</name>
    <name type="synonym">Parasilurus asotus</name>
    <dbReference type="NCBI Taxonomy" id="30991"/>
    <lineage>
        <taxon>Eukaryota</taxon>
        <taxon>Metazoa</taxon>
        <taxon>Chordata</taxon>
        <taxon>Craniata</taxon>
        <taxon>Vertebrata</taxon>
        <taxon>Euteleostomi</taxon>
        <taxon>Actinopterygii</taxon>
        <taxon>Neopterygii</taxon>
        <taxon>Teleostei</taxon>
        <taxon>Ostariophysi</taxon>
        <taxon>Siluriformes</taxon>
        <taxon>Siluridae</taxon>
        <taxon>Silurus</taxon>
    </lineage>
</organism>
<comment type="caution">
    <text evidence="12">The sequence shown here is derived from an EMBL/GenBank/DDBJ whole genome shotgun (WGS) entry which is preliminary data.</text>
</comment>
<dbReference type="Proteomes" id="UP001205998">
    <property type="component" value="Unassembled WGS sequence"/>
</dbReference>
<evidence type="ECO:0000256" key="3">
    <source>
        <dbReference type="ARBA" id="ARBA00005350"/>
    </source>
</evidence>
<evidence type="ECO:0000256" key="4">
    <source>
        <dbReference type="ARBA" id="ARBA00022553"/>
    </source>
</evidence>
<evidence type="ECO:0000256" key="10">
    <source>
        <dbReference type="ARBA" id="ARBA00023288"/>
    </source>
</evidence>
<comment type="function">
    <text evidence="11">May mediate accelerated ATP-independent bidirectional transbilayer migration of phospholipids upon binding calcium ions that results in a loss of phospholipid asymmetry in the plasma membrane.</text>
</comment>
<protein>
    <recommendedName>
        <fullName evidence="11">Phospholipid scramblase</fullName>
    </recommendedName>
</protein>
<feature type="non-terminal residue" evidence="12">
    <location>
        <position position="221"/>
    </location>
</feature>
<evidence type="ECO:0000256" key="6">
    <source>
        <dbReference type="ARBA" id="ARBA00022837"/>
    </source>
</evidence>
<evidence type="ECO:0000256" key="9">
    <source>
        <dbReference type="ARBA" id="ARBA00023139"/>
    </source>
</evidence>
<dbReference type="GO" id="GO:0017128">
    <property type="term" value="F:phospholipid scramblase activity"/>
    <property type="evidence" value="ECO:0007669"/>
    <property type="project" value="InterPro"/>
</dbReference>
<accession>A0AAD5A9M9</accession>
<dbReference type="AlphaFoldDB" id="A0AAD5A9M9"/>
<evidence type="ECO:0000256" key="11">
    <source>
        <dbReference type="RuleBase" id="RU363116"/>
    </source>
</evidence>
<name>A0AAD5A9M9_SILAS</name>
<keyword evidence="5" id="KW-0812">Transmembrane</keyword>
<keyword evidence="10 11" id="KW-0449">Lipoprotein</keyword>
<comment type="similarity">
    <text evidence="3 11">Belongs to the phospholipid scramblase family.</text>
</comment>
<evidence type="ECO:0000313" key="12">
    <source>
        <dbReference type="EMBL" id="KAI5612623.1"/>
    </source>
</evidence>
<proteinExistence type="inferred from homology"/>
<evidence type="ECO:0000256" key="8">
    <source>
        <dbReference type="ARBA" id="ARBA00023136"/>
    </source>
</evidence>
<keyword evidence="7" id="KW-1133">Transmembrane helix</keyword>
<evidence type="ECO:0000256" key="5">
    <source>
        <dbReference type="ARBA" id="ARBA00022692"/>
    </source>
</evidence>
<keyword evidence="13" id="KW-1185">Reference proteome</keyword>
<dbReference type="Pfam" id="PF03803">
    <property type="entry name" value="Scramblase"/>
    <property type="match status" value="1"/>
</dbReference>
<keyword evidence="6 11" id="KW-0106">Calcium</keyword>
<sequence>PQGLPMRPVGCPPGLEYLTQINQLLIHQKIEMVEVFLGCETNNKYVVKNTLGQQIFYVAEENDCCNRNCCGPIRSFVIHVQDNLGYEVMRLTRPLRCGSCCFPCCLQELEVQSPPGFPIGYIVQTWHPCLPKYTIQNEKKQDILKIVGPCCPWKCCSDVNFEILSLDETASVGRISKQWAGLLQEAFSDAENFGIEFPMDLDVKMKAVLLGACFLIVSIYF</sequence>
<comment type="subcellular location">
    <subcellularLocation>
        <location evidence="2">Membrane</location>
        <topology evidence="2">Single-pass type II membrane protein</topology>
    </subcellularLocation>
</comment>
<feature type="non-terminal residue" evidence="12">
    <location>
        <position position="1"/>
    </location>
</feature>
<dbReference type="GO" id="GO:0005886">
    <property type="term" value="C:plasma membrane"/>
    <property type="evidence" value="ECO:0007669"/>
    <property type="project" value="TreeGrafter"/>
</dbReference>
<keyword evidence="9 11" id="KW-0564">Palmitate</keyword>
<keyword evidence="8" id="KW-0472">Membrane</keyword>
<evidence type="ECO:0000256" key="7">
    <source>
        <dbReference type="ARBA" id="ARBA00022989"/>
    </source>
</evidence>
<evidence type="ECO:0000313" key="13">
    <source>
        <dbReference type="Proteomes" id="UP001205998"/>
    </source>
</evidence>
<reference evidence="12" key="1">
    <citation type="submission" date="2018-07" db="EMBL/GenBank/DDBJ databases">
        <title>Comparative genomics of catfishes provides insights into carnivory and benthic adaptation.</title>
        <authorList>
            <person name="Zhang Y."/>
            <person name="Wang D."/>
            <person name="Peng Z."/>
            <person name="Zheng S."/>
            <person name="Shao F."/>
            <person name="Tao W."/>
        </authorList>
    </citation>
    <scope>NUCLEOTIDE SEQUENCE</scope>
    <source>
        <strain evidence="12">Chongqing</strain>
    </source>
</reference>
<evidence type="ECO:0000256" key="2">
    <source>
        <dbReference type="ARBA" id="ARBA00004606"/>
    </source>
</evidence>
<keyword evidence="4" id="KW-0597">Phosphoprotein</keyword>
<dbReference type="PANTHER" id="PTHR23248:SF38">
    <property type="entry name" value="PHOSPHOLIPID SCRAMBLASE 1"/>
    <property type="match status" value="1"/>
</dbReference>
<dbReference type="EMBL" id="MU563656">
    <property type="protein sequence ID" value="KAI5612623.1"/>
    <property type="molecule type" value="Genomic_DNA"/>
</dbReference>
<evidence type="ECO:0000256" key="1">
    <source>
        <dbReference type="ARBA" id="ARBA00001913"/>
    </source>
</evidence>
<comment type="cofactor">
    <cofactor evidence="1 11">
        <name>Ca(2+)</name>
        <dbReference type="ChEBI" id="CHEBI:29108"/>
    </cofactor>
</comment>
<dbReference type="PANTHER" id="PTHR23248">
    <property type="entry name" value="PHOSPHOLIPID SCRAMBLASE-RELATED"/>
    <property type="match status" value="1"/>
</dbReference>
<gene>
    <name evidence="12" type="ORF">C0J50_4355</name>
</gene>
<dbReference type="InterPro" id="IPR005552">
    <property type="entry name" value="Scramblase"/>
</dbReference>